<reference evidence="1" key="1">
    <citation type="submission" date="2006-05" db="EMBL/GenBank/DDBJ databases">
        <title>Annotation of the draft genome assembly of Desulfuromonas acetoxidans DSM 684.</title>
        <authorList>
            <consortium name="US DOE Joint Genome Institute (JGI-ORNL)"/>
            <person name="Larimer F."/>
            <person name="Land M."/>
            <person name="Hauser L."/>
        </authorList>
    </citation>
    <scope>NUCLEOTIDE SEQUENCE [LARGE SCALE GENOMIC DNA]</scope>
    <source>
        <strain evidence="1">DSM 684</strain>
    </source>
</reference>
<proteinExistence type="predicted"/>
<reference evidence="1" key="2">
    <citation type="submission" date="2006-05" db="EMBL/GenBank/DDBJ databases">
        <title>Sequencing of the draft genome and assembly of Desulfuromonas acetoxidans DSM 684.</title>
        <authorList>
            <consortium name="US DOE Joint Genome Institute (JGI-PGF)"/>
            <person name="Copeland A."/>
            <person name="Lucas S."/>
            <person name="Lapidus A."/>
            <person name="Barry K."/>
            <person name="Detter J.C."/>
            <person name="Glavina del Rio T."/>
            <person name="Hammon N."/>
            <person name="Israni S."/>
            <person name="Dalin E."/>
            <person name="Tice H."/>
            <person name="Bruce D."/>
            <person name="Pitluck S."/>
            <person name="Richardson P."/>
        </authorList>
    </citation>
    <scope>NUCLEOTIDE SEQUENCE [LARGE SCALE GENOMIC DNA]</scope>
    <source>
        <strain evidence="1">DSM 684</strain>
    </source>
</reference>
<comment type="caution">
    <text evidence="1">The sequence shown here is derived from an EMBL/GenBank/DDBJ whole genome shotgun (WGS) entry which is preliminary data.</text>
</comment>
<protein>
    <recommendedName>
        <fullName evidence="3">Permuted papain-like amidase enzyme, YaeF/YiiX, C92 family</fullName>
    </recommendedName>
</protein>
<dbReference type="InterPro" id="IPR038765">
    <property type="entry name" value="Papain-like_cys_pep_sf"/>
</dbReference>
<dbReference type="OrthoDB" id="5405669at2"/>
<evidence type="ECO:0000313" key="1">
    <source>
        <dbReference type="EMBL" id="EAT16079.1"/>
    </source>
</evidence>
<organism evidence="1 2">
    <name type="scientific">Desulfuromonas acetoxidans (strain DSM 684 / 11070)</name>
    <dbReference type="NCBI Taxonomy" id="281689"/>
    <lineage>
        <taxon>Bacteria</taxon>
        <taxon>Pseudomonadati</taxon>
        <taxon>Thermodesulfobacteriota</taxon>
        <taxon>Desulfuromonadia</taxon>
        <taxon>Desulfuromonadales</taxon>
        <taxon>Desulfuromonadaceae</taxon>
        <taxon>Desulfuromonas</taxon>
    </lineage>
</organism>
<evidence type="ECO:0008006" key="3">
    <source>
        <dbReference type="Google" id="ProtNLM"/>
    </source>
</evidence>
<gene>
    <name evidence="1" type="ORF">Dace_2380</name>
</gene>
<accession>Q1K062</accession>
<dbReference type="AlphaFoldDB" id="Q1K062"/>
<keyword evidence="2" id="KW-1185">Reference proteome</keyword>
<dbReference type="Gene3D" id="3.90.1720.10">
    <property type="entry name" value="endopeptidase domain like (from Nostoc punctiforme)"/>
    <property type="match status" value="1"/>
</dbReference>
<dbReference type="EMBL" id="AAEW02000007">
    <property type="protein sequence ID" value="EAT16079.1"/>
    <property type="molecule type" value="Genomic_DNA"/>
</dbReference>
<name>Q1K062_DESA6</name>
<dbReference type="SUPFAM" id="SSF54001">
    <property type="entry name" value="Cysteine proteinases"/>
    <property type="match status" value="1"/>
</dbReference>
<dbReference type="Proteomes" id="UP000005695">
    <property type="component" value="Unassembled WGS sequence"/>
</dbReference>
<dbReference type="RefSeq" id="WP_006000015.1">
    <property type="nucleotide sequence ID" value="NZ_AAEW02000007.1"/>
</dbReference>
<sequence>MTYEQLRKIAATGDVLAVKGSGIAGRIIRAFTGESYSHVAMLVWDTAGLYAYEFVEGTGFQSMPASEWVRRRQKENLRYCRAPKLVRQNQDAVATAARKYRNSSVMSRWYGWFSLVKVWLSQKIGTEIPVIQKVCSTYIQECWLASGFVFDITANPGAVVDACNPVLTINEEEDLWNALFMS</sequence>
<evidence type="ECO:0000313" key="2">
    <source>
        <dbReference type="Proteomes" id="UP000005695"/>
    </source>
</evidence>